<protein>
    <recommendedName>
        <fullName evidence="3">Carrier domain-containing protein</fullName>
    </recommendedName>
</protein>
<dbReference type="PROSITE" id="PS00012">
    <property type="entry name" value="PHOSPHOPANTETHEINE"/>
    <property type="match status" value="1"/>
</dbReference>
<comment type="caution">
    <text evidence="4">The sequence shown here is derived from an EMBL/GenBank/DDBJ whole genome shotgun (WGS) entry which is preliminary data.</text>
</comment>
<dbReference type="PROSITE" id="PS50075">
    <property type="entry name" value="CARRIER"/>
    <property type="match status" value="1"/>
</dbReference>
<gene>
    <name evidence="4" type="ORF">BC351_28845</name>
</gene>
<reference evidence="5" key="1">
    <citation type="submission" date="2016-07" db="EMBL/GenBank/DDBJ databases">
        <authorList>
            <person name="Florea S."/>
            <person name="Webb J.S."/>
            <person name="Jaromczyk J."/>
            <person name="Schardl C.L."/>
        </authorList>
    </citation>
    <scope>NUCLEOTIDE SEQUENCE [LARGE SCALE GENOMIC DNA]</scope>
    <source>
        <strain evidence="5">CY1</strain>
    </source>
</reference>
<sequence length="84" mass="9717">MTNAIAIADQLKEILKRELELGGQIDQLQLEDSLTSIGLSSVSFIKLIVAIENHFDFEFEDEDLNYKVFQKLQDIVNYVEKRIE</sequence>
<dbReference type="InterPro" id="IPR006162">
    <property type="entry name" value="Ppantetheine_attach_site"/>
</dbReference>
<dbReference type="InterPro" id="IPR036736">
    <property type="entry name" value="ACP-like_sf"/>
</dbReference>
<dbReference type="Proteomes" id="UP000190626">
    <property type="component" value="Unassembled WGS sequence"/>
</dbReference>
<feature type="domain" description="Carrier" evidence="3">
    <location>
        <begin position="5"/>
        <end position="83"/>
    </location>
</feature>
<evidence type="ECO:0000259" key="3">
    <source>
        <dbReference type="PROSITE" id="PS50075"/>
    </source>
</evidence>
<dbReference type="Gene3D" id="1.10.1200.10">
    <property type="entry name" value="ACP-like"/>
    <property type="match status" value="1"/>
</dbReference>
<keyword evidence="1" id="KW-0596">Phosphopantetheine</keyword>
<accession>A0A1V4HHA7</accession>
<keyword evidence="5" id="KW-1185">Reference proteome</keyword>
<dbReference type="AlphaFoldDB" id="A0A1V4HHA7"/>
<dbReference type="EMBL" id="MBTG01000017">
    <property type="protein sequence ID" value="OPH56179.1"/>
    <property type="molecule type" value="Genomic_DNA"/>
</dbReference>
<dbReference type="RefSeq" id="WP_079414408.1">
    <property type="nucleotide sequence ID" value="NZ_MBTG01000017.1"/>
</dbReference>
<evidence type="ECO:0000313" key="5">
    <source>
        <dbReference type="Proteomes" id="UP000190626"/>
    </source>
</evidence>
<dbReference type="OrthoDB" id="2659516at2"/>
<evidence type="ECO:0000313" key="4">
    <source>
        <dbReference type="EMBL" id="OPH56179.1"/>
    </source>
</evidence>
<dbReference type="InterPro" id="IPR009081">
    <property type="entry name" value="PP-bd_ACP"/>
</dbReference>
<name>A0A1V4HHA7_9BACL</name>
<proteinExistence type="predicted"/>
<dbReference type="Pfam" id="PF00550">
    <property type="entry name" value="PP-binding"/>
    <property type="match status" value="1"/>
</dbReference>
<keyword evidence="2" id="KW-0597">Phosphoprotein</keyword>
<dbReference type="SUPFAM" id="SSF47336">
    <property type="entry name" value="ACP-like"/>
    <property type="match status" value="1"/>
</dbReference>
<dbReference type="STRING" id="1469647.BC351_28845"/>
<evidence type="ECO:0000256" key="1">
    <source>
        <dbReference type="ARBA" id="ARBA00022450"/>
    </source>
</evidence>
<organism evidence="4 5">
    <name type="scientific">Paenibacillus ferrarius</name>
    <dbReference type="NCBI Taxonomy" id="1469647"/>
    <lineage>
        <taxon>Bacteria</taxon>
        <taxon>Bacillati</taxon>
        <taxon>Bacillota</taxon>
        <taxon>Bacilli</taxon>
        <taxon>Bacillales</taxon>
        <taxon>Paenibacillaceae</taxon>
        <taxon>Paenibacillus</taxon>
    </lineage>
</organism>
<evidence type="ECO:0000256" key="2">
    <source>
        <dbReference type="ARBA" id="ARBA00022553"/>
    </source>
</evidence>